<evidence type="ECO:0000259" key="3">
    <source>
        <dbReference type="PROSITE" id="PS51430"/>
    </source>
</evidence>
<accession>A0ABT7AS51</accession>
<organism evidence="5 6">
    <name type="scientific">Roseofilum acuticapitatum BLCC-M154</name>
    <dbReference type="NCBI Taxonomy" id="3022444"/>
    <lineage>
        <taxon>Bacteria</taxon>
        <taxon>Bacillati</taxon>
        <taxon>Cyanobacteriota</taxon>
        <taxon>Cyanophyceae</taxon>
        <taxon>Desertifilales</taxon>
        <taxon>Desertifilaceae</taxon>
        <taxon>Roseofilum</taxon>
        <taxon>Roseofilum acuticapitatum</taxon>
    </lineage>
</organism>
<dbReference type="Proteomes" id="UP001235303">
    <property type="component" value="Unassembled WGS sequence"/>
</dbReference>
<keyword evidence="6" id="KW-1185">Reference proteome</keyword>
<gene>
    <name evidence="5" type="ORF">PMG71_06800</name>
</gene>
<feature type="domain" description="KaiA C-terminal" evidence="4">
    <location>
        <begin position="194"/>
        <end position="302"/>
    </location>
</feature>
<dbReference type="Pfam" id="PF07688">
    <property type="entry name" value="KaiA"/>
    <property type="match status" value="1"/>
</dbReference>
<dbReference type="Pfam" id="PF21714">
    <property type="entry name" value="KaiA_N"/>
    <property type="match status" value="1"/>
</dbReference>
<feature type="domain" description="KaiA N-terminal" evidence="3">
    <location>
        <begin position="1"/>
        <end position="184"/>
    </location>
</feature>
<proteinExistence type="predicted"/>
<comment type="caution">
    <text evidence="5">The sequence shown here is derived from an EMBL/GenBank/DDBJ whole genome shotgun (WGS) entry which is preliminary data.</text>
</comment>
<dbReference type="PROSITE" id="PS51431">
    <property type="entry name" value="KAIA_C"/>
    <property type="match status" value="1"/>
</dbReference>
<dbReference type="InterPro" id="IPR020856">
    <property type="entry name" value="Circadian_clock_protein_KaiA_C"/>
</dbReference>
<dbReference type="EMBL" id="JAQOSP010000044">
    <property type="protein sequence ID" value="MDJ1169131.1"/>
    <property type="molecule type" value="Genomic_DNA"/>
</dbReference>
<name>A0ABT7AS51_9CYAN</name>
<dbReference type="InterPro" id="IPR017944">
    <property type="entry name" value="KaiA/RbsU_helical_domain_sf"/>
</dbReference>
<dbReference type="Gene3D" id="1.10.1240.30">
    <property type="entry name" value="KaiA/RbsU domain"/>
    <property type="match status" value="1"/>
</dbReference>
<evidence type="ECO:0000256" key="2">
    <source>
        <dbReference type="ARBA" id="ARBA00034852"/>
    </source>
</evidence>
<evidence type="ECO:0000256" key="1">
    <source>
        <dbReference type="ARBA" id="ARBA00023108"/>
    </source>
</evidence>
<sequence>MPSQLSICIFVRSASLGDSLEQCLEDTRHAYTRLFSEGELIEYVDQHKQQIDCLVVERIPEILELLSKLRQQKIYLPLVAIGESIETPQRLEVPSGNQEETGTLVPLDLTAIRRLYHDAVLEVTADELQEVQSVIDRAIAKFLELSTTQKGTSTQQGNAIDAIIIQHSLKRQQRRLAEKLKERLGYLGVYYKRDPKNFFRRLSHEKQQDLLESLKEDYQDIILNYFSDDEAINSKIDDFVNIAFFADISVSQIVEIHMELMEEFSKQLQLEGRSEEILLDYRLTLIDTIAHLCEMYRRSIPRES</sequence>
<evidence type="ECO:0000313" key="6">
    <source>
        <dbReference type="Proteomes" id="UP001235303"/>
    </source>
</evidence>
<protein>
    <recommendedName>
        <fullName evidence="2">Circadian clock oscillator protein KaiA</fullName>
    </recommendedName>
</protein>
<evidence type="ECO:0000313" key="5">
    <source>
        <dbReference type="EMBL" id="MDJ1169131.1"/>
    </source>
</evidence>
<dbReference type="RefSeq" id="WP_283752891.1">
    <property type="nucleotide sequence ID" value="NZ_JAQOSP010000044.1"/>
</dbReference>
<dbReference type="Gene3D" id="3.40.50.2300">
    <property type="match status" value="1"/>
</dbReference>
<reference evidence="5 6" key="1">
    <citation type="submission" date="2023-01" db="EMBL/GenBank/DDBJ databases">
        <title>Novel diversity within Roseofilum (Cyanobacteria; Desertifilaceae) from marine benthic mats with descriptions of four novel species.</title>
        <authorList>
            <person name="Wang Y."/>
            <person name="Berthold D.E."/>
            <person name="Hu J."/>
            <person name="Lefler F.W."/>
            <person name="Laughinghouse H.D. IV."/>
        </authorList>
    </citation>
    <scope>NUCLEOTIDE SEQUENCE [LARGE SCALE GENOMIC DNA]</scope>
    <source>
        <strain evidence="5 6">BLCC-M154</strain>
    </source>
</reference>
<keyword evidence="1" id="KW-0090">Biological rhythms</keyword>
<dbReference type="InterPro" id="IPR020844">
    <property type="entry name" value="Circadian_clock_KaiA_N"/>
</dbReference>
<dbReference type="SUPFAM" id="SSF101215">
    <property type="entry name" value="KaiA/RbsU domain"/>
    <property type="match status" value="1"/>
</dbReference>
<dbReference type="SMART" id="SM01247">
    <property type="entry name" value="KaiA"/>
    <property type="match status" value="1"/>
</dbReference>
<dbReference type="InterPro" id="IPR011648">
    <property type="entry name" value="Circadian_clock_KaiA"/>
</dbReference>
<evidence type="ECO:0000259" key="4">
    <source>
        <dbReference type="PROSITE" id="PS51431"/>
    </source>
</evidence>
<dbReference type="SUPFAM" id="SSF52172">
    <property type="entry name" value="CheY-like"/>
    <property type="match status" value="1"/>
</dbReference>
<dbReference type="InterPro" id="IPR011006">
    <property type="entry name" value="CheY-like_superfamily"/>
</dbReference>
<dbReference type="PROSITE" id="PS51430">
    <property type="entry name" value="KAIA_N"/>
    <property type="match status" value="1"/>
</dbReference>